<dbReference type="EMBL" id="JAVKPK010000018">
    <property type="protein sequence ID" value="MDR7665368.1"/>
    <property type="molecule type" value="Genomic_DNA"/>
</dbReference>
<gene>
    <name evidence="2" type="ORF">RG963_06130</name>
</gene>
<evidence type="ECO:0000313" key="3">
    <source>
        <dbReference type="Proteomes" id="UP001246244"/>
    </source>
</evidence>
<feature type="region of interest" description="Disordered" evidence="1">
    <location>
        <begin position="22"/>
        <end position="48"/>
    </location>
</feature>
<keyword evidence="3" id="KW-1185">Reference proteome</keyword>
<proteinExistence type="predicted"/>
<organism evidence="2 3">
    <name type="scientific">Methanosarcina baikalica</name>
    <dbReference type="NCBI Taxonomy" id="3073890"/>
    <lineage>
        <taxon>Archaea</taxon>
        <taxon>Methanobacteriati</taxon>
        <taxon>Methanobacteriota</taxon>
        <taxon>Stenosarchaea group</taxon>
        <taxon>Methanomicrobia</taxon>
        <taxon>Methanosarcinales</taxon>
        <taxon>Methanosarcinaceae</taxon>
        <taxon>Methanosarcina</taxon>
    </lineage>
</organism>
<dbReference type="RefSeq" id="WP_310575394.1">
    <property type="nucleotide sequence ID" value="NZ_JAVKPK010000018.1"/>
</dbReference>
<evidence type="ECO:0000313" key="2">
    <source>
        <dbReference type="EMBL" id="MDR7665368.1"/>
    </source>
</evidence>
<name>A0ABU2D059_9EURY</name>
<evidence type="ECO:0000256" key="1">
    <source>
        <dbReference type="SAM" id="MobiDB-lite"/>
    </source>
</evidence>
<sequence length="48" mass="5413">MPPEEKQKINVWIPTGSRAIREAHGPMASPGRTEEIKSEQPRLFFPPA</sequence>
<comment type="caution">
    <text evidence="2">The sequence shown here is derived from an EMBL/GenBank/DDBJ whole genome shotgun (WGS) entry which is preliminary data.</text>
</comment>
<reference evidence="3" key="1">
    <citation type="submission" date="2023-07" db="EMBL/GenBank/DDBJ databases">
        <title>Whole-genome sequencing of a new Methanosarcina sp. Z-7115.</title>
        <authorList>
            <person name="Zhilina T.N."/>
            <person name="Merkel A.Y."/>
        </authorList>
    </citation>
    <scope>NUCLEOTIDE SEQUENCE [LARGE SCALE GENOMIC DNA]</scope>
    <source>
        <strain evidence="3">Z-7115</strain>
    </source>
</reference>
<accession>A0ABU2D059</accession>
<protein>
    <submittedName>
        <fullName evidence="2">Uncharacterized protein</fullName>
    </submittedName>
</protein>
<dbReference type="Proteomes" id="UP001246244">
    <property type="component" value="Unassembled WGS sequence"/>
</dbReference>